<sequence>MCEWMPEGDPKAFVLLLHGYTEHSQRYEHVAEYLNNKGYAVLAFDLRGHGMSPGPRAYFTSFDQHVADAQHFVRWVNRTHKPRCPIFLLGSSMGGLIWTLLAIKQQDLARGMVLSSALFKLGKDFSFWRVVGAKLMTLVWPKCPVSRMPVKSLSRDQSEIAKYKSDPLVHHGSIKAATGAAIAKTCKQIGRQAKGNLKIPLLAMHGLEDKVTAAKGSKELVEIASRSNQYAPFADCYHLLFHELPEVQEEVLATMESWFEDRMRVAGPPHADMQTKAAPETRSQGPARQTSAESAAEGLSAMRLGSLWAFLRRRPRYRR</sequence>
<dbReference type="EMBL" id="JAMXLR010000092">
    <property type="protein sequence ID" value="MCO6047452.1"/>
    <property type="molecule type" value="Genomic_DNA"/>
</dbReference>
<dbReference type="PRINTS" id="PR00111">
    <property type="entry name" value="ABHYDROLASE"/>
</dbReference>
<dbReference type="Gene3D" id="3.40.50.1820">
    <property type="entry name" value="alpha/beta hydrolase"/>
    <property type="match status" value="1"/>
</dbReference>
<accession>A0A9X2FG56</accession>
<evidence type="ECO:0000259" key="2">
    <source>
        <dbReference type="Pfam" id="PF12146"/>
    </source>
</evidence>
<evidence type="ECO:0000313" key="4">
    <source>
        <dbReference type="Proteomes" id="UP001155241"/>
    </source>
</evidence>
<dbReference type="InterPro" id="IPR022742">
    <property type="entry name" value="Hydrolase_4"/>
</dbReference>
<gene>
    <name evidence="3" type="ORF">NG895_26410</name>
</gene>
<proteinExistence type="predicted"/>
<name>A0A9X2FG56_9BACT</name>
<keyword evidence="4" id="KW-1185">Reference proteome</keyword>
<dbReference type="InterPro" id="IPR000073">
    <property type="entry name" value="AB_hydrolase_1"/>
</dbReference>
<evidence type="ECO:0000313" key="3">
    <source>
        <dbReference type="EMBL" id="MCO6047452.1"/>
    </source>
</evidence>
<comment type="caution">
    <text evidence="3">The sequence shown here is derived from an EMBL/GenBank/DDBJ whole genome shotgun (WGS) entry which is preliminary data.</text>
</comment>
<dbReference type="InterPro" id="IPR051044">
    <property type="entry name" value="MAG_DAG_Lipase"/>
</dbReference>
<reference evidence="3" key="1">
    <citation type="submission" date="2022-06" db="EMBL/GenBank/DDBJ databases">
        <title>Aeoliella straminimaris, a novel planctomycete from sediments.</title>
        <authorList>
            <person name="Vitorino I.R."/>
            <person name="Lage O.M."/>
        </authorList>
    </citation>
    <scope>NUCLEOTIDE SEQUENCE</scope>
    <source>
        <strain evidence="3">ICT_H6.2</strain>
    </source>
</reference>
<dbReference type="RefSeq" id="WP_252855562.1">
    <property type="nucleotide sequence ID" value="NZ_JAMXLR010000092.1"/>
</dbReference>
<organism evidence="3 4">
    <name type="scientific">Aeoliella straminimaris</name>
    <dbReference type="NCBI Taxonomy" id="2954799"/>
    <lineage>
        <taxon>Bacteria</taxon>
        <taxon>Pseudomonadati</taxon>
        <taxon>Planctomycetota</taxon>
        <taxon>Planctomycetia</taxon>
        <taxon>Pirellulales</taxon>
        <taxon>Lacipirellulaceae</taxon>
        <taxon>Aeoliella</taxon>
    </lineage>
</organism>
<dbReference type="Proteomes" id="UP001155241">
    <property type="component" value="Unassembled WGS sequence"/>
</dbReference>
<dbReference type="SUPFAM" id="SSF53474">
    <property type="entry name" value="alpha/beta-Hydrolases"/>
    <property type="match status" value="1"/>
</dbReference>
<protein>
    <submittedName>
        <fullName evidence="3">Lysophospholipase</fullName>
    </submittedName>
</protein>
<dbReference type="InterPro" id="IPR029058">
    <property type="entry name" value="AB_hydrolase_fold"/>
</dbReference>
<feature type="compositionally biased region" description="Polar residues" evidence="1">
    <location>
        <begin position="281"/>
        <end position="293"/>
    </location>
</feature>
<feature type="region of interest" description="Disordered" evidence="1">
    <location>
        <begin position="269"/>
        <end position="297"/>
    </location>
</feature>
<dbReference type="Pfam" id="PF12146">
    <property type="entry name" value="Hydrolase_4"/>
    <property type="match status" value="1"/>
</dbReference>
<feature type="domain" description="Serine aminopeptidase S33" evidence="2">
    <location>
        <begin position="9"/>
        <end position="244"/>
    </location>
</feature>
<evidence type="ECO:0000256" key="1">
    <source>
        <dbReference type="SAM" id="MobiDB-lite"/>
    </source>
</evidence>
<dbReference type="PANTHER" id="PTHR11614">
    <property type="entry name" value="PHOSPHOLIPASE-RELATED"/>
    <property type="match status" value="1"/>
</dbReference>
<dbReference type="AlphaFoldDB" id="A0A9X2FG56"/>